<protein>
    <submittedName>
        <fullName evidence="1">Uncharacterized protein</fullName>
    </submittedName>
</protein>
<evidence type="ECO:0000313" key="2">
    <source>
        <dbReference type="Proteomes" id="UP001163324"/>
    </source>
</evidence>
<accession>A0ACC0V7U7</accession>
<sequence>MSLQECLSGICDGRFECVAFPSHPFYDIAWVKPYNLDIPVIPAAVFRPDNATDVAGAVKCASEYGVNVQAKSGGHSYANFGTGGEDGALMIDLQNLKSFSMNEDNWQATFGSGFRLGELDDQLHDNGGRAIAHGTCPSVGVGGHATIGGLGPMSRMWGSALDHVQEVEVVTADGEIRRASYTENSDLFFGIKGAGASFGVVTEFVVNTHPEPGAVVEYTYSFSFGSQREMADVYRDWQALIGDPDLDRRFSSLFIAEPLGALITGTFYGTEEEYKATGIPDKLPGGGVIKFKLLDWLGHLAHEAEVAGLTLGGLPTPFTSRSLAFRAEDMMDDDAIDALFEYIDDADIGSLIWFIIWNSEGGAMADFTEGNSYPHRDKVMMYQSYVIGIPAISDETRAFVDGVQERVRDGAPLANTTYAGYLDPTLDRAAANDFYWGDMVPKLREVKKTWDPKGLFRNPQSVQPAE</sequence>
<dbReference type="Proteomes" id="UP001163324">
    <property type="component" value="Chromosome 2"/>
</dbReference>
<evidence type="ECO:0000313" key="1">
    <source>
        <dbReference type="EMBL" id="KAI9902359.1"/>
    </source>
</evidence>
<reference evidence="1" key="1">
    <citation type="submission" date="2022-10" db="EMBL/GenBank/DDBJ databases">
        <title>Complete Genome of Trichothecium roseum strain YXFP-22015, a Plant Pathogen Isolated from Citrus.</title>
        <authorList>
            <person name="Wang Y."/>
            <person name="Zhu L."/>
        </authorList>
    </citation>
    <scope>NUCLEOTIDE SEQUENCE</scope>
    <source>
        <strain evidence="1">YXFP-22015</strain>
    </source>
</reference>
<proteinExistence type="predicted"/>
<comment type="caution">
    <text evidence="1">The sequence shown here is derived from an EMBL/GenBank/DDBJ whole genome shotgun (WGS) entry which is preliminary data.</text>
</comment>
<gene>
    <name evidence="1" type="ORF">N3K66_001711</name>
</gene>
<organism evidence="1 2">
    <name type="scientific">Trichothecium roseum</name>
    <dbReference type="NCBI Taxonomy" id="47278"/>
    <lineage>
        <taxon>Eukaryota</taxon>
        <taxon>Fungi</taxon>
        <taxon>Dikarya</taxon>
        <taxon>Ascomycota</taxon>
        <taxon>Pezizomycotina</taxon>
        <taxon>Sordariomycetes</taxon>
        <taxon>Hypocreomycetidae</taxon>
        <taxon>Hypocreales</taxon>
        <taxon>Hypocreales incertae sedis</taxon>
        <taxon>Trichothecium</taxon>
    </lineage>
</organism>
<name>A0ACC0V7U7_9HYPO</name>
<dbReference type="EMBL" id="CM047941">
    <property type="protein sequence ID" value="KAI9902359.1"/>
    <property type="molecule type" value="Genomic_DNA"/>
</dbReference>
<keyword evidence="2" id="KW-1185">Reference proteome</keyword>